<protein>
    <recommendedName>
        <fullName evidence="3">JAB domain-containing protein</fullName>
    </recommendedName>
</protein>
<accession>A0ABU3YLI7</accession>
<gene>
    <name evidence="1" type="ORF">R1523_14400</name>
</gene>
<keyword evidence="2" id="KW-1185">Reference proteome</keyword>
<name>A0ABU3YLI7_9HYPH</name>
<evidence type="ECO:0008006" key="3">
    <source>
        <dbReference type="Google" id="ProtNLM"/>
    </source>
</evidence>
<evidence type="ECO:0000313" key="2">
    <source>
        <dbReference type="Proteomes" id="UP001187203"/>
    </source>
</evidence>
<reference evidence="2" key="1">
    <citation type="journal article" date="2023" name="Int. J. Mol. Sci.">
        <title>Genomic and Metabolic Characterization of Plant Growth-Promoting Rhizobacteria Isolated from Nodules of Clovers Grown in Non-Farmed Soil.</title>
        <authorList>
            <person name="Wojcik M."/>
            <person name="Koper P."/>
            <person name="Zebracki K."/>
            <person name="Marczak M."/>
            <person name="Mazur A."/>
        </authorList>
    </citation>
    <scope>NUCLEOTIDE SEQUENCE [LARGE SCALE GENOMIC DNA]</scope>
    <source>
        <strain evidence="2">KB12</strain>
    </source>
</reference>
<dbReference type="SUPFAM" id="SSF102712">
    <property type="entry name" value="JAB1/MPN domain"/>
    <property type="match status" value="1"/>
</dbReference>
<dbReference type="EMBL" id="JAWJWI010000006">
    <property type="protein sequence ID" value="MDV4186692.1"/>
    <property type="molecule type" value="Genomic_DNA"/>
</dbReference>
<comment type="caution">
    <text evidence="1">The sequence shown here is derived from an EMBL/GenBank/DDBJ whole genome shotgun (WGS) entry which is preliminary data.</text>
</comment>
<dbReference type="RefSeq" id="WP_317276288.1">
    <property type="nucleotide sequence ID" value="NZ_JAWJWH010000006.1"/>
</dbReference>
<proteinExistence type="predicted"/>
<dbReference type="Gene3D" id="3.40.140.10">
    <property type="entry name" value="Cytidine Deaminase, domain 2"/>
    <property type="match status" value="1"/>
</dbReference>
<organism evidence="1 2">
    <name type="scientific">Rhizobium brockwellii</name>
    <dbReference type="NCBI Taxonomy" id="3019932"/>
    <lineage>
        <taxon>Bacteria</taxon>
        <taxon>Pseudomonadati</taxon>
        <taxon>Pseudomonadota</taxon>
        <taxon>Alphaproteobacteria</taxon>
        <taxon>Hyphomicrobiales</taxon>
        <taxon>Rhizobiaceae</taxon>
        <taxon>Rhizobium/Agrobacterium group</taxon>
        <taxon>Rhizobium</taxon>
    </lineage>
</organism>
<sequence>MSGNEPVEKRIQVSVWIWARLVLGLRIRGKGRRESGAFLLGHWTGQLGTVTRVVFYDQLDSHAYENGIIMFHGEGLATLWKICRNSGLEVIADSHTHGNMGTGQSVTDQRNPMIPEVGHTALIFPYFARMAPWSMRGVGVHEYLGNFKWRRHDKNGLSDRIRLTLW</sequence>
<dbReference type="Proteomes" id="UP001187203">
    <property type="component" value="Unassembled WGS sequence"/>
</dbReference>
<evidence type="ECO:0000313" key="1">
    <source>
        <dbReference type="EMBL" id="MDV4186692.1"/>
    </source>
</evidence>